<accession>A0A835LR58</accession>
<organism evidence="1 2">
    <name type="scientific">Coptis chinensis</name>
    <dbReference type="NCBI Taxonomy" id="261450"/>
    <lineage>
        <taxon>Eukaryota</taxon>
        <taxon>Viridiplantae</taxon>
        <taxon>Streptophyta</taxon>
        <taxon>Embryophyta</taxon>
        <taxon>Tracheophyta</taxon>
        <taxon>Spermatophyta</taxon>
        <taxon>Magnoliopsida</taxon>
        <taxon>Ranunculales</taxon>
        <taxon>Ranunculaceae</taxon>
        <taxon>Coptidoideae</taxon>
        <taxon>Coptis</taxon>
    </lineage>
</organism>
<keyword evidence="2" id="KW-1185">Reference proteome</keyword>
<dbReference type="PANTHER" id="PTHR31973:SF187">
    <property type="entry name" value="MUTATOR TRANSPOSASE MUDRA PROTEIN"/>
    <property type="match status" value="1"/>
</dbReference>
<name>A0A835LR58_9MAGN</name>
<comment type="caution">
    <text evidence="1">The sequence shown here is derived from an EMBL/GenBank/DDBJ whole genome shotgun (WGS) entry which is preliminary data.</text>
</comment>
<evidence type="ECO:0000313" key="1">
    <source>
        <dbReference type="EMBL" id="KAF9596531.1"/>
    </source>
</evidence>
<dbReference type="Proteomes" id="UP000631114">
    <property type="component" value="Unassembled WGS sequence"/>
</dbReference>
<evidence type="ECO:0000313" key="2">
    <source>
        <dbReference type="Proteomes" id="UP000631114"/>
    </source>
</evidence>
<dbReference type="PANTHER" id="PTHR31973">
    <property type="entry name" value="POLYPROTEIN, PUTATIVE-RELATED"/>
    <property type="match status" value="1"/>
</dbReference>
<dbReference type="EMBL" id="JADFTS010000007">
    <property type="protein sequence ID" value="KAF9596531.1"/>
    <property type="molecule type" value="Genomic_DNA"/>
</dbReference>
<reference evidence="1 2" key="1">
    <citation type="submission" date="2020-10" db="EMBL/GenBank/DDBJ databases">
        <title>The Coptis chinensis genome and diversification of protoberbering-type alkaloids.</title>
        <authorList>
            <person name="Wang B."/>
            <person name="Shu S."/>
            <person name="Song C."/>
            <person name="Liu Y."/>
        </authorList>
    </citation>
    <scope>NUCLEOTIDE SEQUENCE [LARGE SCALE GENOMIC DNA]</scope>
    <source>
        <strain evidence="1">HL-2020</strain>
        <tissue evidence="1">Leaf</tissue>
    </source>
</reference>
<sequence>MDHSVIGVFCYNGGSLSIRIGLDSSIGGVAQKLHEKWPDLRLKCYNMCFNRDKKDNLIESDGELHSLACYCFAKKIAIVEIRVIVCVTSLITSSGSIYASSSSSSSALEFRYKLIEYSIVSGYKYELIKNDEDKPSLSLGDITSFYSREYELKISKHMSYAGKKLVLTELYGDVALSYNELLWYTKELKRRDLGNCVDLQEHMAELLNIGGDAVSNFLSRAPYDNWANAYFCGAWYGEMCSSLVECFNSWIDKEHHLPITAMLDEIRMKMMKMASDRRMECKNWKTIICPKMEVKLAERIEEACSVAGKVR</sequence>
<gene>
    <name evidence="1" type="ORF">IFM89_012262</name>
</gene>
<dbReference type="AlphaFoldDB" id="A0A835LR58"/>
<dbReference type="OrthoDB" id="1164091at2759"/>
<proteinExistence type="predicted"/>
<protein>
    <submittedName>
        <fullName evidence="1">Uncharacterized protein</fullName>
    </submittedName>
</protein>